<evidence type="ECO:0000313" key="3">
    <source>
        <dbReference type="Proteomes" id="UP000188533"/>
    </source>
</evidence>
<organism evidence="2 3">
    <name type="scientific">Lentinula edodes</name>
    <name type="common">Shiitake mushroom</name>
    <name type="synonym">Lentinus edodes</name>
    <dbReference type="NCBI Taxonomy" id="5353"/>
    <lineage>
        <taxon>Eukaryota</taxon>
        <taxon>Fungi</taxon>
        <taxon>Dikarya</taxon>
        <taxon>Basidiomycota</taxon>
        <taxon>Agaricomycotina</taxon>
        <taxon>Agaricomycetes</taxon>
        <taxon>Agaricomycetidae</taxon>
        <taxon>Agaricales</taxon>
        <taxon>Marasmiineae</taxon>
        <taxon>Omphalotaceae</taxon>
        <taxon>Lentinula</taxon>
    </lineage>
</organism>
<dbReference type="EMBL" id="BDGU01000723">
    <property type="protein sequence ID" value="GAW08755.1"/>
    <property type="molecule type" value="Genomic_DNA"/>
</dbReference>
<reference evidence="2 3" key="1">
    <citation type="submission" date="2016-08" db="EMBL/GenBank/DDBJ databases">
        <authorList>
            <consortium name="Lentinula edodes genome sequencing consortium"/>
            <person name="Sakamoto Y."/>
            <person name="Nakade K."/>
            <person name="Sato S."/>
            <person name="Yoshida Y."/>
            <person name="Miyazaki K."/>
            <person name="Natsume S."/>
            <person name="Konno N."/>
        </authorList>
    </citation>
    <scope>NUCLEOTIDE SEQUENCE [LARGE SCALE GENOMIC DNA]</scope>
    <source>
        <strain evidence="2 3">NBRC 111202</strain>
    </source>
</reference>
<dbReference type="AlphaFoldDB" id="A0A1Q3ENI4"/>
<accession>A0A1Q3ENI4</accession>
<reference evidence="2 3" key="2">
    <citation type="submission" date="2017-02" db="EMBL/GenBank/DDBJ databases">
        <title>A genome survey and senescence transcriptome analysis in Lentinula edodes.</title>
        <authorList>
            <person name="Sakamoto Y."/>
            <person name="Nakade K."/>
            <person name="Sato S."/>
            <person name="Yoshida Y."/>
            <person name="Miyazaki K."/>
            <person name="Natsume S."/>
            <person name="Konno N."/>
        </authorList>
    </citation>
    <scope>NUCLEOTIDE SEQUENCE [LARGE SCALE GENOMIC DNA]</scope>
    <source>
        <strain evidence="2 3">NBRC 111202</strain>
    </source>
</reference>
<protein>
    <submittedName>
        <fullName evidence="2">Uncharacterized protein</fullName>
    </submittedName>
</protein>
<dbReference type="Proteomes" id="UP000188533">
    <property type="component" value="Unassembled WGS sequence"/>
</dbReference>
<sequence>MDDVCVILLSLDADTAITEVSCIAVVNADSLCYQAQKRVQAAFDTKGSSFVFFMLNEAIGVDEESAMTAQLGHFSYEWIRWTKGTLREALKTNPKPEVIQVVAMTFSEFKTLPPREFLPELPGGKFFQDRPPKAPSSGAEPKEFAQSQENEKTRIHIDRPRKLNNTSVPIALLVPSFGNFQTNVKNVSPSDRAMLFAMKMRHELCDIFRDEQEREQKFCSILSEFLGEDISKATTIGDFKTDGEVIHKYTAVDMNAAPRLFSKVKLEQTGTSDPCFQVSLDYLENTRRVRQEVVNRNAKAAAWFRARLPSILITHAGPNIQILGGVMTDRPQIEVLSAYVPTYFHVSNRDLFLDLARTLTALNILFADLGKLYDNPPPLNPLLPVQHEYPYPRRFKCGNQVITFTYLKRVDPIRLVFEVETEEKKLLYIKYTQQYGAEAHRKAHEFGIAPELLAYDDTLPGGWKMVVMNPIPKGYVETDSIEGREEQGKVQAVVIAKMRPYFDEGFVHGDLRAANIFVDGERQNIMVIDYDWAGRNKEVTYPPDVRSSIDIWRPRAELSLRPIETEHDCQMLKHLYY</sequence>
<gene>
    <name evidence="2" type="ORF">LENED_010838</name>
</gene>
<dbReference type="SUPFAM" id="SSF56112">
    <property type="entry name" value="Protein kinase-like (PK-like)"/>
    <property type="match status" value="1"/>
</dbReference>
<name>A0A1Q3ENI4_LENED</name>
<evidence type="ECO:0000256" key="1">
    <source>
        <dbReference type="SAM" id="MobiDB-lite"/>
    </source>
</evidence>
<keyword evidence="3" id="KW-1185">Reference proteome</keyword>
<proteinExistence type="predicted"/>
<dbReference type="InterPro" id="IPR011009">
    <property type="entry name" value="Kinase-like_dom_sf"/>
</dbReference>
<comment type="caution">
    <text evidence="2">The sequence shown here is derived from an EMBL/GenBank/DDBJ whole genome shotgun (WGS) entry which is preliminary data.</text>
</comment>
<dbReference type="STRING" id="5353.A0A1Q3ENI4"/>
<evidence type="ECO:0000313" key="2">
    <source>
        <dbReference type="EMBL" id="GAW08755.1"/>
    </source>
</evidence>
<feature type="region of interest" description="Disordered" evidence="1">
    <location>
        <begin position="128"/>
        <end position="152"/>
    </location>
</feature>